<keyword evidence="1" id="KW-1133">Transmembrane helix</keyword>
<name>A0ABD3XRA6_SINWO</name>
<accession>A0ABD3XRA6</accession>
<reference evidence="2 3" key="1">
    <citation type="submission" date="2024-11" db="EMBL/GenBank/DDBJ databases">
        <title>Chromosome-level genome assembly of the freshwater bivalve Anodonta woodiana.</title>
        <authorList>
            <person name="Chen X."/>
        </authorList>
    </citation>
    <scope>NUCLEOTIDE SEQUENCE [LARGE SCALE GENOMIC DNA]</scope>
    <source>
        <strain evidence="2">MN2024</strain>
        <tissue evidence="2">Gills</tissue>
    </source>
</reference>
<keyword evidence="3" id="KW-1185">Reference proteome</keyword>
<comment type="caution">
    <text evidence="2">The sequence shown here is derived from an EMBL/GenBank/DDBJ whole genome shotgun (WGS) entry which is preliminary data.</text>
</comment>
<gene>
    <name evidence="2" type="ORF">ACJMK2_027512</name>
</gene>
<evidence type="ECO:0000313" key="2">
    <source>
        <dbReference type="EMBL" id="KAL3887573.1"/>
    </source>
</evidence>
<dbReference type="Proteomes" id="UP001634394">
    <property type="component" value="Unassembled WGS sequence"/>
</dbReference>
<keyword evidence="1" id="KW-0472">Membrane</keyword>
<dbReference type="EMBL" id="JBJQND010000002">
    <property type="protein sequence ID" value="KAL3887573.1"/>
    <property type="molecule type" value="Genomic_DNA"/>
</dbReference>
<evidence type="ECO:0000256" key="1">
    <source>
        <dbReference type="SAM" id="Phobius"/>
    </source>
</evidence>
<feature type="non-terminal residue" evidence="2">
    <location>
        <position position="92"/>
    </location>
</feature>
<dbReference type="AlphaFoldDB" id="A0ABD3XRA6"/>
<keyword evidence="1" id="KW-0812">Transmembrane</keyword>
<proteinExistence type="predicted"/>
<evidence type="ECO:0000313" key="3">
    <source>
        <dbReference type="Proteomes" id="UP001634394"/>
    </source>
</evidence>
<protein>
    <submittedName>
        <fullName evidence="2">Uncharacterized protein</fullName>
    </submittedName>
</protein>
<feature type="transmembrane region" description="Helical" evidence="1">
    <location>
        <begin position="6"/>
        <end position="33"/>
    </location>
</feature>
<organism evidence="2 3">
    <name type="scientific">Sinanodonta woodiana</name>
    <name type="common">Chinese pond mussel</name>
    <name type="synonym">Anodonta woodiana</name>
    <dbReference type="NCBI Taxonomy" id="1069815"/>
    <lineage>
        <taxon>Eukaryota</taxon>
        <taxon>Metazoa</taxon>
        <taxon>Spiralia</taxon>
        <taxon>Lophotrochozoa</taxon>
        <taxon>Mollusca</taxon>
        <taxon>Bivalvia</taxon>
        <taxon>Autobranchia</taxon>
        <taxon>Heteroconchia</taxon>
        <taxon>Palaeoheterodonta</taxon>
        <taxon>Unionida</taxon>
        <taxon>Unionoidea</taxon>
        <taxon>Unionidae</taxon>
        <taxon>Unioninae</taxon>
        <taxon>Sinanodonta</taxon>
    </lineage>
</organism>
<sequence>MSEGTGIPIAWIIGTISSGLFGILVGITGIVLWRRYHPKKSQHERRDMKTDAVPNDTSRVSEYEELNVIRDEANEYMEINAITKENMTETNL</sequence>